<gene>
    <name evidence="1" type="ORF">E2C01_069972</name>
</gene>
<proteinExistence type="predicted"/>
<dbReference type="Proteomes" id="UP000324222">
    <property type="component" value="Unassembled WGS sequence"/>
</dbReference>
<keyword evidence="2" id="KW-1185">Reference proteome</keyword>
<name>A0A5B7HVY8_PORTR</name>
<organism evidence="1 2">
    <name type="scientific">Portunus trituberculatus</name>
    <name type="common">Swimming crab</name>
    <name type="synonym">Neptunus trituberculatus</name>
    <dbReference type="NCBI Taxonomy" id="210409"/>
    <lineage>
        <taxon>Eukaryota</taxon>
        <taxon>Metazoa</taxon>
        <taxon>Ecdysozoa</taxon>
        <taxon>Arthropoda</taxon>
        <taxon>Crustacea</taxon>
        <taxon>Multicrustacea</taxon>
        <taxon>Malacostraca</taxon>
        <taxon>Eumalacostraca</taxon>
        <taxon>Eucarida</taxon>
        <taxon>Decapoda</taxon>
        <taxon>Pleocyemata</taxon>
        <taxon>Brachyura</taxon>
        <taxon>Eubrachyura</taxon>
        <taxon>Portunoidea</taxon>
        <taxon>Portunidae</taxon>
        <taxon>Portuninae</taxon>
        <taxon>Portunus</taxon>
    </lineage>
</organism>
<sequence>MAIGMILGAGGRLQLL</sequence>
<evidence type="ECO:0000313" key="1">
    <source>
        <dbReference type="EMBL" id="MPC75582.1"/>
    </source>
</evidence>
<protein>
    <submittedName>
        <fullName evidence="1">Uncharacterized protein</fullName>
    </submittedName>
</protein>
<dbReference type="EMBL" id="VSRR010041440">
    <property type="protein sequence ID" value="MPC75582.1"/>
    <property type="molecule type" value="Genomic_DNA"/>
</dbReference>
<accession>A0A5B7HVY8</accession>
<evidence type="ECO:0000313" key="2">
    <source>
        <dbReference type="Proteomes" id="UP000324222"/>
    </source>
</evidence>
<reference evidence="1 2" key="1">
    <citation type="submission" date="2019-05" db="EMBL/GenBank/DDBJ databases">
        <title>Another draft genome of Portunus trituberculatus and its Hox gene families provides insights of decapod evolution.</title>
        <authorList>
            <person name="Jeong J.-H."/>
            <person name="Song I."/>
            <person name="Kim S."/>
            <person name="Choi T."/>
            <person name="Kim D."/>
            <person name="Ryu S."/>
            <person name="Kim W."/>
        </authorList>
    </citation>
    <scope>NUCLEOTIDE SEQUENCE [LARGE SCALE GENOMIC DNA]</scope>
    <source>
        <tissue evidence="1">Muscle</tissue>
    </source>
</reference>
<dbReference type="AlphaFoldDB" id="A0A5B7HVY8"/>
<comment type="caution">
    <text evidence="1">The sequence shown here is derived from an EMBL/GenBank/DDBJ whole genome shotgun (WGS) entry which is preliminary data.</text>
</comment>